<organism evidence="2">
    <name type="scientific">Chromera velia CCMP2878</name>
    <dbReference type="NCBI Taxonomy" id="1169474"/>
    <lineage>
        <taxon>Eukaryota</taxon>
        <taxon>Sar</taxon>
        <taxon>Alveolata</taxon>
        <taxon>Colpodellida</taxon>
        <taxon>Chromeraceae</taxon>
        <taxon>Chromera</taxon>
    </lineage>
</organism>
<accession>A0A0G4GRP4</accession>
<dbReference type="VEuPathDB" id="CryptoDB:Cvel_5102"/>
<dbReference type="EMBL" id="CDMZ01001480">
    <property type="protein sequence ID" value="CEM33210.1"/>
    <property type="molecule type" value="Genomic_DNA"/>
</dbReference>
<feature type="region of interest" description="Disordered" evidence="1">
    <location>
        <begin position="464"/>
        <end position="484"/>
    </location>
</feature>
<protein>
    <submittedName>
        <fullName evidence="2">Uncharacterized protein</fullName>
    </submittedName>
</protein>
<feature type="region of interest" description="Disordered" evidence="1">
    <location>
        <begin position="157"/>
        <end position="182"/>
    </location>
</feature>
<dbReference type="Gene3D" id="1.20.5.2050">
    <property type="match status" value="1"/>
</dbReference>
<sequence length="484" mass="51561">MCGDCKETVRYANKELFEDQLQHIAPSLRCCSLVSRHSRCGAHDEGNDPEKDVKLGRLYKPKGVWANLPSKTSRKLPSQSRSLSSLGGLAGALPSPPVPAGVRSASLRGVPSTAAAAAGGRHAGGEMFGGLGVVLRSPTVKAELRRGNEVEVGMKVKAKKRADDETEEGAREGGGERNGEGVGRVLFGSLSLSSTLTREEVIAQVCAAATSNGILPPNVLELVDNVACPPGHVGVQKRNTVTGETSFFYIPLQPSQKVLPPKASVPPQSLSKKPIGNSQMKVTATEVSTGRAREFPSLCQCEALKINPRTVSRALNFAVGLHSQTNETGGFAFTTTLSEDSQEGAGGVSEPAEQILEGVKCTSEAWVASWLGDGGQTWKKSFNIRNYGEEQVRFKALQCRVAKVPTDSAAVRALRQARKQVKHHDVLDTLDHTQRVLFGSPSLSSTLIREEILAQVSAAASRCPASPTRTSWRAGPSISRGWPD</sequence>
<evidence type="ECO:0000256" key="1">
    <source>
        <dbReference type="SAM" id="MobiDB-lite"/>
    </source>
</evidence>
<gene>
    <name evidence="2" type="ORF">Cvel_5102</name>
</gene>
<feature type="compositionally biased region" description="Basic and acidic residues" evidence="1">
    <location>
        <begin position="168"/>
        <end position="179"/>
    </location>
</feature>
<feature type="compositionally biased region" description="Polar residues" evidence="1">
    <location>
        <begin position="69"/>
        <end position="81"/>
    </location>
</feature>
<feature type="region of interest" description="Disordered" evidence="1">
    <location>
        <begin position="69"/>
        <end position="94"/>
    </location>
</feature>
<dbReference type="AlphaFoldDB" id="A0A0G4GRP4"/>
<name>A0A0G4GRP4_9ALVE</name>
<evidence type="ECO:0000313" key="2">
    <source>
        <dbReference type="EMBL" id="CEM33210.1"/>
    </source>
</evidence>
<proteinExistence type="predicted"/>
<reference evidence="2" key="1">
    <citation type="submission" date="2014-11" db="EMBL/GenBank/DDBJ databases">
        <authorList>
            <person name="Otto D Thomas"/>
            <person name="Naeem Raeece"/>
        </authorList>
    </citation>
    <scope>NUCLEOTIDE SEQUENCE</scope>
</reference>
<feature type="compositionally biased region" description="Low complexity" evidence="1">
    <location>
        <begin position="82"/>
        <end position="93"/>
    </location>
</feature>